<evidence type="ECO:0000259" key="7">
    <source>
        <dbReference type="Pfam" id="PF05175"/>
    </source>
</evidence>
<keyword evidence="2 6" id="KW-0698">rRNA processing</keyword>
<dbReference type="InterPro" id="IPR013675">
    <property type="entry name" value="Mtase_sm_N"/>
</dbReference>
<dbReference type="InterPro" id="IPR007848">
    <property type="entry name" value="Small_mtfrase_dom"/>
</dbReference>
<evidence type="ECO:0000256" key="4">
    <source>
        <dbReference type="ARBA" id="ARBA00022679"/>
    </source>
</evidence>
<evidence type="ECO:0000313" key="9">
    <source>
        <dbReference type="EMBL" id="GAA5106012.1"/>
    </source>
</evidence>
<sequence length="343" mass="38247">MSAFTPSSQILQRHESLFSGKNLLVAGDFHDDYMLQLDTAMTKVHCTLFHIYSHLNDRRQNAVIEFGLLPSESCYNNTDTLIYYWPKNKSEAQFQLACLLNHLAKGTDVFIVGENRSGVKSAETLLSDFGSIQKIDSARRCSLYHFQAESRIAFNLEEWWLQYDLHFEQFNLTVCSLPGVFSQKTLDVGSDLLLNTLLEQTQLIKGRVLDMGCGSGVLSAFSAKINPTVELVSADVSAAAIAATQRTLQANHISGEVFASDVFSAISGKFDFIVSNPPFHDGKETNYNAAETLIKQSKTFLNANGKLCIVANSFLPYHQLLDDNFKRVDVIAKTPKFKVYLAC</sequence>
<dbReference type="Gene3D" id="3.40.50.150">
    <property type="entry name" value="Vaccinia Virus protein VP39"/>
    <property type="match status" value="2"/>
</dbReference>
<dbReference type="NCBIfam" id="NF007023">
    <property type="entry name" value="PRK09489.1"/>
    <property type="match status" value="1"/>
</dbReference>
<dbReference type="InterPro" id="IPR029063">
    <property type="entry name" value="SAM-dependent_MTases_sf"/>
</dbReference>
<dbReference type="InterPro" id="IPR046977">
    <property type="entry name" value="RsmC/RlmG"/>
</dbReference>
<comment type="function">
    <text evidence="6">Specifically methylates the guanine in position 1207 of 16S rRNA in the 30S particle.</text>
</comment>
<evidence type="ECO:0000256" key="1">
    <source>
        <dbReference type="ARBA" id="ARBA00022490"/>
    </source>
</evidence>
<name>A0ABP9N086_9GAMM</name>
<protein>
    <recommendedName>
        <fullName evidence="6">Ribosomal RNA small subunit methyltransferase C</fullName>
        <ecNumber evidence="6">2.1.1.172</ecNumber>
    </recommendedName>
    <alternativeName>
        <fullName evidence="6">16S rRNA m2G1207 methyltransferase</fullName>
    </alternativeName>
    <alternativeName>
        <fullName evidence="6">rRNA (guanine-N(2)-)-methyltransferase RsmC</fullName>
    </alternativeName>
</protein>
<evidence type="ECO:0000256" key="2">
    <source>
        <dbReference type="ARBA" id="ARBA00022552"/>
    </source>
</evidence>
<dbReference type="PANTHER" id="PTHR47816">
    <property type="entry name" value="RIBOSOMAL RNA SMALL SUBUNIT METHYLTRANSFERASE C"/>
    <property type="match status" value="1"/>
</dbReference>
<reference evidence="10" key="1">
    <citation type="journal article" date="2019" name="Int. J. Syst. Evol. Microbiol.">
        <title>The Global Catalogue of Microorganisms (GCM) 10K type strain sequencing project: providing services to taxonomists for standard genome sequencing and annotation.</title>
        <authorList>
            <consortium name="The Broad Institute Genomics Platform"/>
            <consortium name="The Broad Institute Genome Sequencing Center for Infectious Disease"/>
            <person name="Wu L."/>
            <person name="Ma J."/>
        </authorList>
    </citation>
    <scope>NUCLEOTIDE SEQUENCE [LARGE SCALE GENOMIC DNA]</scope>
    <source>
        <strain evidence="10">JCM 18050</strain>
    </source>
</reference>
<comment type="subunit">
    <text evidence="6">Monomer.</text>
</comment>
<dbReference type="PROSITE" id="PS00092">
    <property type="entry name" value="N6_MTASE"/>
    <property type="match status" value="1"/>
</dbReference>
<feature type="domain" description="Methyltransferase small" evidence="7">
    <location>
        <begin position="171"/>
        <end position="340"/>
    </location>
</feature>
<organism evidence="9 10">
    <name type="scientific">Orbus sasakiae</name>
    <dbReference type="NCBI Taxonomy" id="1078475"/>
    <lineage>
        <taxon>Bacteria</taxon>
        <taxon>Pseudomonadati</taxon>
        <taxon>Pseudomonadota</taxon>
        <taxon>Gammaproteobacteria</taxon>
        <taxon>Orbales</taxon>
        <taxon>Orbaceae</taxon>
        <taxon>Orbus</taxon>
    </lineage>
</organism>
<comment type="catalytic activity">
    <reaction evidence="6">
        <text>guanosine(1207) in 16S rRNA + S-adenosyl-L-methionine = N(2)-methylguanosine(1207) in 16S rRNA + S-adenosyl-L-homocysteine + H(+)</text>
        <dbReference type="Rhea" id="RHEA:42736"/>
        <dbReference type="Rhea" id="RHEA-COMP:10213"/>
        <dbReference type="Rhea" id="RHEA-COMP:10214"/>
        <dbReference type="ChEBI" id="CHEBI:15378"/>
        <dbReference type="ChEBI" id="CHEBI:57856"/>
        <dbReference type="ChEBI" id="CHEBI:59789"/>
        <dbReference type="ChEBI" id="CHEBI:74269"/>
        <dbReference type="ChEBI" id="CHEBI:74481"/>
        <dbReference type="EC" id="2.1.1.172"/>
    </reaction>
</comment>
<dbReference type="CDD" id="cd02440">
    <property type="entry name" value="AdoMet_MTases"/>
    <property type="match status" value="1"/>
</dbReference>
<comment type="similarity">
    <text evidence="6">Belongs to the methyltransferase superfamily. RsmC family.</text>
</comment>
<dbReference type="EC" id="2.1.1.172" evidence="6"/>
<dbReference type="SUPFAM" id="SSF53335">
    <property type="entry name" value="S-adenosyl-L-methionine-dependent methyltransferases"/>
    <property type="match status" value="1"/>
</dbReference>
<keyword evidence="1 6" id="KW-0963">Cytoplasm</keyword>
<dbReference type="Pfam" id="PF08468">
    <property type="entry name" value="MTS_N"/>
    <property type="match status" value="1"/>
</dbReference>
<evidence type="ECO:0000256" key="3">
    <source>
        <dbReference type="ARBA" id="ARBA00022603"/>
    </source>
</evidence>
<evidence type="ECO:0000256" key="6">
    <source>
        <dbReference type="HAMAP-Rule" id="MF_01862"/>
    </source>
</evidence>
<comment type="caution">
    <text evidence="9">The sequence shown here is derived from an EMBL/GenBank/DDBJ whole genome shotgun (WGS) entry which is preliminary data.</text>
</comment>
<keyword evidence="10" id="KW-1185">Reference proteome</keyword>
<dbReference type="HAMAP" id="MF_01862">
    <property type="entry name" value="16SrRNA_methyltr_C"/>
    <property type="match status" value="1"/>
</dbReference>
<evidence type="ECO:0000256" key="5">
    <source>
        <dbReference type="ARBA" id="ARBA00022691"/>
    </source>
</evidence>
<gene>
    <name evidence="6 9" type="primary">rsmC</name>
    <name evidence="9" type="ORF">GCM10023211_05340</name>
</gene>
<dbReference type="Pfam" id="PF05175">
    <property type="entry name" value="MTS"/>
    <property type="match status" value="1"/>
</dbReference>
<proteinExistence type="inferred from homology"/>
<dbReference type="PANTHER" id="PTHR47816:SF4">
    <property type="entry name" value="RIBOSOMAL RNA SMALL SUBUNIT METHYLTRANSFERASE C"/>
    <property type="match status" value="1"/>
</dbReference>
<keyword evidence="3 6" id="KW-0489">Methyltransferase</keyword>
<keyword evidence="5 6" id="KW-0949">S-adenosyl-L-methionine</keyword>
<feature type="domain" description="Methyltransferase small N-terminal" evidence="8">
    <location>
        <begin position="8"/>
        <end position="163"/>
    </location>
</feature>
<evidence type="ECO:0000259" key="8">
    <source>
        <dbReference type="Pfam" id="PF08468"/>
    </source>
</evidence>
<comment type="subcellular location">
    <subcellularLocation>
        <location evidence="6">Cytoplasm</location>
    </subcellularLocation>
</comment>
<dbReference type="EMBL" id="BAABHY010000001">
    <property type="protein sequence ID" value="GAA5106012.1"/>
    <property type="molecule type" value="Genomic_DNA"/>
</dbReference>
<dbReference type="RefSeq" id="WP_345488532.1">
    <property type="nucleotide sequence ID" value="NZ_BAABHY010000001.1"/>
</dbReference>
<dbReference type="InterPro" id="IPR023543">
    <property type="entry name" value="rRNA_ssu_MeTfrase_C"/>
</dbReference>
<accession>A0ABP9N086</accession>
<keyword evidence="4 6" id="KW-0808">Transferase</keyword>
<dbReference type="Proteomes" id="UP001500171">
    <property type="component" value="Unassembled WGS sequence"/>
</dbReference>
<dbReference type="InterPro" id="IPR002052">
    <property type="entry name" value="DNA_methylase_N6_adenine_CS"/>
</dbReference>
<evidence type="ECO:0000313" key="10">
    <source>
        <dbReference type="Proteomes" id="UP001500171"/>
    </source>
</evidence>